<evidence type="ECO:0000313" key="2">
    <source>
        <dbReference type="Proteomes" id="UP000740883"/>
    </source>
</evidence>
<feature type="non-terminal residue" evidence="1">
    <location>
        <position position="1"/>
    </location>
</feature>
<dbReference type="AlphaFoldDB" id="A0A9P6KXJ9"/>
<proteinExistence type="predicted"/>
<protein>
    <submittedName>
        <fullName evidence="1">Uncharacterized protein</fullName>
    </submittedName>
</protein>
<evidence type="ECO:0000313" key="1">
    <source>
        <dbReference type="EMBL" id="KAF9744821.1"/>
    </source>
</evidence>
<reference evidence="1 2" key="1">
    <citation type="journal article" date="2020" name="Genome Biol. Evol.">
        <title>Comparative genomics of strictly vertically transmitted, feminizing microsporidia endosymbionts of amphipod crustaceans.</title>
        <authorList>
            <person name="Cormier A."/>
            <person name="Chebbi M.A."/>
            <person name="Giraud I."/>
            <person name="Wattier R."/>
            <person name="Teixeira M."/>
            <person name="Gilbert C."/>
            <person name="Rigaud T."/>
            <person name="Cordaux R."/>
        </authorList>
    </citation>
    <scope>NUCLEOTIDE SEQUENCE [LARGE SCALE GENOMIC DNA]</scope>
    <source>
        <strain evidence="1 2">Ou3-Ou53</strain>
    </source>
</reference>
<keyword evidence="2" id="KW-1185">Reference proteome</keyword>
<organism evidence="1 2">
    <name type="scientific">Nosema granulosis</name>
    <dbReference type="NCBI Taxonomy" id="83296"/>
    <lineage>
        <taxon>Eukaryota</taxon>
        <taxon>Fungi</taxon>
        <taxon>Fungi incertae sedis</taxon>
        <taxon>Microsporidia</taxon>
        <taxon>Nosematidae</taxon>
        <taxon>Nosema</taxon>
    </lineage>
</organism>
<dbReference type="EMBL" id="SBJO01001483">
    <property type="protein sequence ID" value="KAF9744821.1"/>
    <property type="molecule type" value="Genomic_DNA"/>
</dbReference>
<comment type="caution">
    <text evidence="1">The sequence shown here is derived from an EMBL/GenBank/DDBJ whole genome shotgun (WGS) entry which is preliminary data.</text>
</comment>
<sequence>YGDTERHFKRFHKQELSIKSAIDDIIEENNYDFPFITTDLLIFRVLGSQSSKETYNTIINIVNLINNPKKQPHFILSNCYNFLLKLRTIGEILVPIKQNCTNLEETITRN</sequence>
<name>A0A9P6KXJ9_9MICR</name>
<accession>A0A9P6KXJ9</accession>
<dbReference type="Proteomes" id="UP000740883">
    <property type="component" value="Unassembled WGS sequence"/>
</dbReference>
<gene>
    <name evidence="1" type="ORF">NGRA_3566</name>
</gene>